<evidence type="ECO:0000313" key="4">
    <source>
        <dbReference type="Proteomes" id="UP000554235"/>
    </source>
</evidence>
<evidence type="ECO:0000313" key="3">
    <source>
        <dbReference type="EMBL" id="KAF4471168.1"/>
    </source>
</evidence>
<dbReference type="AlphaFoldDB" id="A0A8H4PH97"/>
<reference evidence="3 4" key="1">
    <citation type="submission" date="2020-01" db="EMBL/GenBank/DDBJ databases">
        <title>Identification and distribution of gene clusters putatively required for synthesis of sphingolipid metabolism inhibitors in phylogenetically diverse species of the filamentous fungus Fusarium.</title>
        <authorList>
            <person name="Kim H.-S."/>
            <person name="Busman M."/>
            <person name="Brown D.W."/>
            <person name="Divon H."/>
            <person name="Uhlig S."/>
            <person name="Proctor R.H."/>
        </authorList>
    </citation>
    <scope>NUCLEOTIDE SEQUENCE [LARGE SCALE GENOMIC DNA]</scope>
    <source>
        <strain evidence="3 4">NRRL 20459</strain>
    </source>
</reference>
<feature type="domain" description="SGNH hydrolase-type esterase" evidence="2">
    <location>
        <begin position="47"/>
        <end position="276"/>
    </location>
</feature>
<organism evidence="3 4">
    <name type="scientific">Fusarium albosuccineum</name>
    <dbReference type="NCBI Taxonomy" id="1237068"/>
    <lineage>
        <taxon>Eukaryota</taxon>
        <taxon>Fungi</taxon>
        <taxon>Dikarya</taxon>
        <taxon>Ascomycota</taxon>
        <taxon>Pezizomycotina</taxon>
        <taxon>Sordariomycetes</taxon>
        <taxon>Hypocreomycetidae</taxon>
        <taxon>Hypocreales</taxon>
        <taxon>Nectriaceae</taxon>
        <taxon>Fusarium</taxon>
        <taxon>Fusarium decemcellulare species complex</taxon>
    </lineage>
</organism>
<dbReference type="Gene3D" id="3.40.50.1110">
    <property type="entry name" value="SGNH hydrolase"/>
    <property type="match status" value="1"/>
</dbReference>
<keyword evidence="4" id="KW-1185">Reference proteome</keyword>
<feature type="compositionally biased region" description="Low complexity" evidence="1">
    <location>
        <begin position="311"/>
        <end position="322"/>
    </location>
</feature>
<dbReference type="OrthoDB" id="5056621at2759"/>
<protein>
    <submittedName>
        <fullName evidence="3">Esterase SGNH hydrolase-type</fullName>
    </submittedName>
</protein>
<comment type="caution">
    <text evidence="3">The sequence shown here is derived from an EMBL/GenBank/DDBJ whole genome shotgun (WGS) entry which is preliminary data.</text>
</comment>
<dbReference type="GO" id="GO:0016788">
    <property type="term" value="F:hydrolase activity, acting on ester bonds"/>
    <property type="evidence" value="ECO:0007669"/>
    <property type="project" value="InterPro"/>
</dbReference>
<proteinExistence type="predicted"/>
<evidence type="ECO:0000259" key="2">
    <source>
        <dbReference type="Pfam" id="PF13472"/>
    </source>
</evidence>
<dbReference type="Pfam" id="PF13472">
    <property type="entry name" value="Lipase_GDSL_2"/>
    <property type="match status" value="1"/>
</dbReference>
<dbReference type="InterPro" id="IPR013830">
    <property type="entry name" value="SGNH_hydro"/>
</dbReference>
<name>A0A8H4PH97_9HYPO</name>
<gene>
    <name evidence="3" type="ORF">FALBO_1911</name>
</gene>
<dbReference type="Proteomes" id="UP000554235">
    <property type="component" value="Unassembled WGS sequence"/>
</dbReference>
<dbReference type="CDD" id="cd01823">
    <property type="entry name" value="SEST_like"/>
    <property type="match status" value="1"/>
</dbReference>
<dbReference type="InterPro" id="IPR037460">
    <property type="entry name" value="SEST-like"/>
</dbReference>
<keyword evidence="3" id="KW-0378">Hydrolase</keyword>
<dbReference type="GO" id="GO:0006629">
    <property type="term" value="P:lipid metabolic process"/>
    <property type="evidence" value="ECO:0007669"/>
    <property type="project" value="TreeGrafter"/>
</dbReference>
<dbReference type="PANTHER" id="PTHR37981:SF1">
    <property type="entry name" value="SGNH HYDROLASE-TYPE ESTERASE DOMAIN-CONTAINING PROTEIN"/>
    <property type="match status" value="1"/>
</dbReference>
<evidence type="ECO:0000256" key="1">
    <source>
        <dbReference type="SAM" id="MobiDB-lite"/>
    </source>
</evidence>
<feature type="region of interest" description="Disordered" evidence="1">
    <location>
        <begin position="311"/>
        <end position="376"/>
    </location>
</feature>
<dbReference type="PANTHER" id="PTHR37981">
    <property type="entry name" value="LIPASE 2"/>
    <property type="match status" value="1"/>
</dbReference>
<dbReference type="EMBL" id="JAADYS010000243">
    <property type="protein sequence ID" value="KAF4471168.1"/>
    <property type="molecule type" value="Genomic_DNA"/>
</dbReference>
<dbReference type="InterPro" id="IPR036514">
    <property type="entry name" value="SGNH_hydro_sf"/>
</dbReference>
<accession>A0A8H4PH97</accession>
<dbReference type="SUPFAM" id="SSF52266">
    <property type="entry name" value="SGNH hydrolase"/>
    <property type="match status" value="1"/>
</dbReference>
<sequence>MRSFSFLLPFTQAASIAAAGAVRPSLVSHRSLPKREEGWPIKTGFVAFGDSYGAGMGTGTTTSDKCRVGSNNFGDLLNRWTNNPDVEFQRKVCSGDTTDGLNRQIDEWSDSGKADLATVSVGGNDVYFSDLVWYCVITPNTMKWPSTNRKDCIDTEAKARRLMDDQGDGGLKAKLKAAYKKILDKSGRDDFHIYATSYIPFFNQDDADCDKTTFHYQWSGYNGAWDPRKILLKTDLRRELNDLVSRLNDVISDAVDETNGETGRDRVHFVDVRKKWDNHRWCEEGDFHEPEPNRQDTWFFLSAWPDVPIEAGGASCDAGGAAPPEDNGGGEVAPPEDDGTGANVVSDPPTGANPISGPDLGANPVGSGSSCEEEAERQALIASGKMELPDPGTCNEQLGSDPDPWDRWLCRASEAIHDDPDGPLGESLKNLNDGLAKGDANAQDVDWWVPTRQIKTFHPRSPGMVAYRDAIIEEVRSHQGA</sequence>